<feature type="region of interest" description="Disordered" evidence="2">
    <location>
        <begin position="278"/>
        <end position="308"/>
    </location>
</feature>
<dbReference type="AlphaFoldDB" id="A0A7Y0BPD1"/>
<organism evidence="4 5">
    <name type="scientific">Novosphingobium olei</name>
    <dbReference type="NCBI Taxonomy" id="2728851"/>
    <lineage>
        <taxon>Bacteria</taxon>
        <taxon>Pseudomonadati</taxon>
        <taxon>Pseudomonadota</taxon>
        <taxon>Alphaproteobacteria</taxon>
        <taxon>Sphingomonadales</taxon>
        <taxon>Sphingomonadaceae</taxon>
        <taxon>Novosphingobium</taxon>
    </lineage>
</organism>
<feature type="coiled-coil region" evidence="1">
    <location>
        <begin position="83"/>
        <end position="110"/>
    </location>
</feature>
<evidence type="ECO:0000256" key="1">
    <source>
        <dbReference type="SAM" id="Coils"/>
    </source>
</evidence>
<keyword evidence="3" id="KW-0472">Membrane</keyword>
<dbReference type="EMBL" id="JABBGM010000003">
    <property type="protein sequence ID" value="NML93913.1"/>
    <property type="molecule type" value="Genomic_DNA"/>
</dbReference>
<dbReference type="Proteomes" id="UP000583556">
    <property type="component" value="Unassembled WGS sequence"/>
</dbReference>
<accession>A0A7Y0BPD1</accession>
<evidence type="ECO:0000313" key="4">
    <source>
        <dbReference type="EMBL" id="NML93913.1"/>
    </source>
</evidence>
<keyword evidence="1" id="KW-0175">Coiled coil</keyword>
<keyword evidence="3" id="KW-0812">Transmembrane</keyword>
<evidence type="ECO:0000313" key="5">
    <source>
        <dbReference type="Proteomes" id="UP000583556"/>
    </source>
</evidence>
<name>A0A7Y0BPD1_9SPHN</name>
<proteinExistence type="predicted"/>
<dbReference type="RefSeq" id="WP_169493171.1">
    <property type="nucleotide sequence ID" value="NZ_JABBGM010000003.1"/>
</dbReference>
<keyword evidence="3" id="KW-1133">Transmembrane helix</keyword>
<comment type="caution">
    <text evidence="4">The sequence shown here is derived from an EMBL/GenBank/DDBJ whole genome shotgun (WGS) entry which is preliminary data.</text>
</comment>
<gene>
    <name evidence="4" type="ORF">HHL27_09555</name>
</gene>
<reference evidence="4 5" key="1">
    <citation type="submission" date="2020-04" db="EMBL/GenBank/DDBJ databases">
        <title>Novosphingobium sp. TW-4 isolated from soil.</title>
        <authorList>
            <person name="Dahal R.H."/>
            <person name="Chaudhary D.K."/>
        </authorList>
    </citation>
    <scope>NUCLEOTIDE SEQUENCE [LARGE SCALE GENOMIC DNA]</scope>
    <source>
        <strain evidence="4 5">TW-4</strain>
    </source>
</reference>
<evidence type="ECO:0000256" key="2">
    <source>
        <dbReference type="SAM" id="MobiDB-lite"/>
    </source>
</evidence>
<evidence type="ECO:0000256" key="3">
    <source>
        <dbReference type="SAM" id="Phobius"/>
    </source>
</evidence>
<keyword evidence="5" id="KW-1185">Reference proteome</keyword>
<protein>
    <submittedName>
        <fullName evidence="4">Uncharacterized protein</fullName>
    </submittedName>
</protein>
<sequence length="308" mass="32524">MQDTTYPEPGPSRAASRGRGNRAVVAVLVLIMLLGVLAAATWLGWREGWLHLSLDGKPAATASAVPVQNTQLIADRVATEAALAGAAAKVSALEQRLAELNQQAIAASGQATHAEALLLAVAARRAVERGAPLGYLENQLRLRFGQSQPGAVDRLLMASQKPVTLTSLDEEFERIAPRLAGGRQDEGNWDWLKRQIGSLVVIRHDDSPSPTPESRIERARYAIAGGRIDAAIAEVERMPGRDVAVDWLSHARDWVMTQRALDQLETSALTLPDPVQVATPAATSMPGPSASASAAATPAPAAQASTAP</sequence>
<feature type="transmembrane region" description="Helical" evidence="3">
    <location>
        <begin position="23"/>
        <end position="45"/>
    </location>
</feature>